<evidence type="ECO:0000313" key="2">
    <source>
        <dbReference type="Proteomes" id="UP000029643"/>
    </source>
</evidence>
<sequence>MDKGYEKERFEKLGIKASVAERFRGFCKKLSKSQSMTLLLMLDFFEDNGISPNETLGPNMQTLESEIKKRINAVIAIIKDIEKNHDKPTTAMLQSLFMEFEPKEKKLILEKEVKEKKVQFVEKTDTNTQL</sequence>
<proteinExistence type="predicted"/>
<dbReference type="STRING" id="221126.SAMN04489722_101302"/>
<dbReference type="RefSeq" id="WP_042500931.1">
    <property type="nucleotide sequence ID" value="NZ_BBNU01000023.1"/>
</dbReference>
<evidence type="ECO:0000313" key="1">
    <source>
        <dbReference type="EMBL" id="GAL82249.1"/>
    </source>
</evidence>
<comment type="caution">
    <text evidence="1">The sequence shown here is derived from an EMBL/GenBank/DDBJ whole genome shotgun (WGS) entry which is preliminary data.</text>
</comment>
<accession>A0A090X228</accession>
<dbReference type="NCBIfam" id="NF041200">
    <property type="entry name" value="mob_BfmA_Nterm"/>
    <property type="match status" value="1"/>
</dbReference>
<reference evidence="1 2" key="1">
    <citation type="journal article" date="2014" name="Genome Announc.">
        <title>Draft Genome Sequences of Marine Flavobacterium Algibacter lectus Strains SS8 and NR4.</title>
        <authorList>
            <person name="Takatani N."/>
            <person name="Nakanishi M."/>
            <person name="Meirelles P."/>
            <person name="Mino S."/>
            <person name="Suda W."/>
            <person name="Oshima K."/>
            <person name="Hattori M."/>
            <person name="Ohkuma M."/>
            <person name="Hosokawa M."/>
            <person name="Miyashita K."/>
            <person name="Thompson F.L."/>
            <person name="Niwa A."/>
            <person name="Sawabe T."/>
            <person name="Sawabe T."/>
        </authorList>
    </citation>
    <scope>NUCLEOTIDE SEQUENCE [LARGE SCALE GENOMIC DNA]</scope>
    <source>
        <strain evidence="2">JCM19274</strain>
    </source>
</reference>
<dbReference type="Proteomes" id="UP000029643">
    <property type="component" value="Unassembled WGS sequence"/>
</dbReference>
<organism evidence="1 2">
    <name type="scientific">Algibacter lectus</name>
    <dbReference type="NCBI Taxonomy" id="221126"/>
    <lineage>
        <taxon>Bacteria</taxon>
        <taxon>Pseudomonadati</taxon>
        <taxon>Bacteroidota</taxon>
        <taxon>Flavobacteriia</taxon>
        <taxon>Flavobacteriales</taxon>
        <taxon>Flavobacteriaceae</taxon>
        <taxon>Algibacter</taxon>
    </lineage>
</organism>
<dbReference type="EMBL" id="BBNU01000023">
    <property type="protein sequence ID" value="GAL82249.1"/>
    <property type="molecule type" value="Genomic_DNA"/>
</dbReference>
<protein>
    <submittedName>
        <fullName evidence="1">Uncharacterized protein</fullName>
    </submittedName>
</protein>
<gene>
    <name evidence="1" type="ORF">JCM19274_4437</name>
</gene>
<name>A0A090X228_9FLAO</name>
<dbReference type="AlphaFoldDB" id="A0A090X228"/>
<dbReference type="InterPro" id="IPR048012">
    <property type="entry name" value="BfmA-like_N"/>
</dbReference>